<proteinExistence type="inferred from homology"/>
<dbReference type="Proteomes" id="UP000001694">
    <property type="component" value="Chromosome"/>
</dbReference>
<dbReference type="GO" id="GO:0003677">
    <property type="term" value="F:DNA binding"/>
    <property type="evidence" value="ECO:0007669"/>
    <property type="project" value="UniProtKB-UniRule"/>
</dbReference>
<dbReference type="InterPro" id="IPR003594">
    <property type="entry name" value="HATPase_dom"/>
</dbReference>
<dbReference type="NCBIfam" id="TIGR01052">
    <property type="entry name" value="top6b"/>
    <property type="match status" value="1"/>
</dbReference>
<dbReference type="Gene3D" id="3.30.565.10">
    <property type="entry name" value="Histidine kinase-like ATPase, C-terminal domain"/>
    <property type="match status" value="1"/>
</dbReference>
<dbReference type="InterPro" id="IPR020568">
    <property type="entry name" value="Ribosomal_Su5_D2-typ_SF"/>
</dbReference>
<evidence type="ECO:0000256" key="3">
    <source>
        <dbReference type="ARBA" id="ARBA00023029"/>
    </source>
</evidence>
<comment type="function">
    <text evidence="7">Relaxes both positive and negative superturns and exhibits a strong decatenase activity.</text>
</comment>
<evidence type="ECO:0000313" key="10">
    <source>
        <dbReference type="EMBL" id="ACB40316.1"/>
    </source>
</evidence>
<feature type="binding site" evidence="7">
    <location>
        <position position="424"/>
    </location>
    <ligand>
        <name>ATP</name>
        <dbReference type="ChEBI" id="CHEBI:30616"/>
    </ligand>
</feature>
<sequence>MSSMYAYEALPVAEWFRRNRELAGFHNPTRALYQTIRELTENSLDATETYGILPNIYLRINVEDEQKGWVSVYAEDNGIGIPGNEIPNVFGRVFYSSKYRIKQHRGVFGLGLKMVVLYSQSTTNKPVFVRSATLKSDKIYEFQIMIDTNSNSPIILDRREYPNKYRWHGTAVKVYLEGNWLAAKKRIEDYLKRTAIIAPYAEIVFKGPDLELWLKRRTTKLPPAPKEGLPHPKSVDVDTIKQMLQESRGMTLLEFLMENFDAVGEGTAKTFLEWAGFNPNAKATALTPEELVRLVEKMKQFEGWRRPRSDWLSPVGPELLEIGAKAILGAEAVFAVTRKPESYGGHPFIVEAAVAWGGQIPPADKPLLLRYANKIPLLYDEGADVARKVVDEFNWQNYKVKFPAPLAVIIHVCSTKIPYASAGKEAVAEVPEIEKEMRLALRDAAKKLRLYLSRKEKEMELLNKYISLAKYVDEISHNLNIITKLDREALARSLHKLIENKIGLTVEDLVKHTLSLSAQQEEASAQEVAQ</sequence>
<comment type="similarity">
    <text evidence="7">Belongs to the TOP6B family.</text>
</comment>
<dbReference type="EC" id="5.6.2.2" evidence="7"/>
<evidence type="ECO:0000259" key="9">
    <source>
        <dbReference type="Pfam" id="PF09239"/>
    </source>
</evidence>
<dbReference type="PANTHER" id="PTHR48444">
    <property type="entry name" value="DNA TOPOISOMERASE 6 SUBUNIT B"/>
    <property type="match status" value="1"/>
</dbReference>
<evidence type="ECO:0000256" key="4">
    <source>
        <dbReference type="ARBA" id="ARBA00023125"/>
    </source>
</evidence>
<comment type="catalytic activity">
    <reaction evidence="7">
        <text>ATP-dependent breakage, passage and rejoining of double-stranded DNA.</text>
        <dbReference type="EC" id="5.6.2.2"/>
    </reaction>
</comment>
<feature type="binding site" evidence="7">
    <location>
        <begin position="97"/>
        <end position="98"/>
    </location>
    <ligand>
        <name>ATP</name>
        <dbReference type="ChEBI" id="CHEBI:30616"/>
    </ligand>
</feature>
<dbReference type="GO" id="GO:0003918">
    <property type="term" value="F:DNA topoisomerase type II (double strand cut, ATP-hydrolyzing) activity"/>
    <property type="evidence" value="ECO:0007669"/>
    <property type="project" value="UniProtKB-UniRule"/>
</dbReference>
<evidence type="ECO:0000256" key="7">
    <source>
        <dbReference type="HAMAP-Rule" id="MF_00322"/>
    </source>
</evidence>
<dbReference type="CDD" id="cd00823">
    <property type="entry name" value="TopoIIB_Trans"/>
    <property type="match status" value="1"/>
</dbReference>
<dbReference type="eggNOG" id="arCOG01165">
    <property type="taxonomic scope" value="Archaea"/>
</dbReference>
<evidence type="ECO:0000256" key="2">
    <source>
        <dbReference type="ARBA" id="ARBA00022840"/>
    </source>
</evidence>
<dbReference type="CDD" id="cd16933">
    <property type="entry name" value="HATPase_TopVIB-like"/>
    <property type="match status" value="1"/>
</dbReference>
<dbReference type="GO" id="GO:0005524">
    <property type="term" value="F:ATP binding"/>
    <property type="evidence" value="ECO:0007669"/>
    <property type="project" value="UniProtKB-UniRule"/>
</dbReference>
<feature type="binding site" evidence="7">
    <location>
        <begin position="106"/>
        <end position="113"/>
    </location>
    <ligand>
        <name>ATP</name>
        <dbReference type="ChEBI" id="CHEBI:30616"/>
    </ligand>
</feature>
<evidence type="ECO:0000313" key="11">
    <source>
        <dbReference type="Proteomes" id="UP000001694"/>
    </source>
</evidence>
<keyword evidence="1 7" id="KW-0547">Nucleotide-binding</keyword>
<dbReference type="HAMAP" id="MF_00322">
    <property type="entry name" value="Top6B"/>
    <property type="match status" value="1"/>
</dbReference>
<dbReference type="Pfam" id="PF02518">
    <property type="entry name" value="HATPase_c"/>
    <property type="match status" value="1"/>
</dbReference>
<dbReference type="EMBL" id="CP001014">
    <property type="protein sequence ID" value="ACB40316.1"/>
    <property type="molecule type" value="Genomic_DNA"/>
</dbReference>
<dbReference type="InterPro" id="IPR005734">
    <property type="entry name" value="TopoVI_B"/>
</dbReference>
<evidence type="ECO:0000256" key="5">
    <source>
        <dbReference type="ARBA" id="ARBA00023235"/>
    </source>
</evidence>
<dbReference type="InterPro" id="IPR014721">
    <property type="entry name" value="Ribsml_uS5_D2-typ_fold_subgr"/>
</dbReference>
<keyword evidence="3 7" id="KW-0799">Topoisomerase</keyword>
<feature type="binding site" evidence="7">
    <location>
        <position position="42"/>
    </location>
    <ligand>
        <name>ATP</name>
        <dbReference type="ChEBI" id="CHEBI:30616"/>
    </ligand>
</feature>
<dbReference type="KEGG" id="tne:Tneu_1391"/>
<dbReference type="AlphaFoldDB" id="B1Y987"/>
<dbReference type="Pfam" id="PF09239">
    <property type="entry name" value="Topo-VIb_trans"/>
    <property type="match status" value="1"/>
</dbReference>
<evidence type="ECO:0000256" key="6">
    <source>
        <dbReference type="ARBA" id="ARBA00063696"/>
    </source>
</evidence>
<keyword evidence="11" id="KW-1185">Reference proteome</keyword>
<feature type="domain" description="Histidine kinase/HSP90-like ATPase" evidence="8">
    <location>
        <begin position="30"/>
        <end position="129"/>
    </location>
</feature>
<keyword evidence="4 7" id="KW-0238">DNA-binding</keyword>
<reference evidence="10" key="1">
    <citation type="submission" date="2008-03" db="EMBL/GenBank/DDBJ databases">
        <title>Complete sequence of Thermoproteus neutrophilus V24Sta.</title>
        <authorList>
            <consortium name="US DOE Joint Genome Institute"/>
            <person name="Copeland A."/>
            <person name="Lucas S."/>
            <person name="Lapidus A."/>
            <person name="Glavina del Rio T."/>
            <person name="Dalin E."/>
            <person name="Tice H."/>
            <person name="Bruce D."/>
            <person name="Goodwin L."/>
            <person name="Pitluck S."/>
            <person name="Sims D."/>
            <person name="Brettin T."/>
            <person name="Detter J.C."/>
            <person name="Han C."/>
            <person name="Kuske C.R."/>
            <person name="Schmutz J."/>
            <person name="Larimer F."/>
            <person name="Land M."/>
            <person name="Hauser L."/>
            <person name="Kyrpides N."/>
            <person name="Mikhailova N."/>
            <person name="Biddle J.F."/>
            <person name="Zhang Z."/>
            <person name="Fitz-Gibbon S.T."/>
            <person name="Lowe T.M."/>
            <person name="Saltikov C."/>
            <person name="House C.H."/>
            <person name="Richardson P."/>
        </authorList>
    </citation>
    <scope>NUCLEOTIDE SEQUENCE [LARGE SCALE GENOMIC DNA]</scope>
    <source>
        <strain evidence="10">V24Sta</strain>
    </source>
</reference>
<feature type="binding site" evidence="7">
    <location>
        <position position="76"/>
    </location>
    <ligand>
        <name>ATP</name>
        <dbReference type="ChEBI" id="CHEBI:30616"/>
    </ligand>
</feature>
<dbReference type="InterPro" id="IPR015320">
    <property type="entry name" value="TopoVI_B_transducer"/>
</dbReference>
<dbReference type="GO" id="GO:0006265">
    <property type="term" value="P:DNA topological change"/>
    <property type="evidence" value="ECO:0007669"/>
    <property type="project" value="UniProtKB-UniRule"/>
</dbReference>
<dbReference type="SUPFAM" id="SSF54211">
    <property type="entry name" value="Ribosomal protein S5 domain 2-like"/>
    <property type="match status" value="1"/>
</dbReference>
<dbReference type="STRING" id="444157.Tneu_1391"/>
<accession>B1Y987</accession>
<evidence type="ECO:0000256" key="1">
    <source>
        <dbReference type="ARBA" id="ARBA00022741"/>
    </source>
</evidence>
<dbReference type="SUPFAM" id="SSF46946">
    <property type="entry name" value="S13-like H2TH domain"/>
    <property type="match status" value="1"/>
</dbReference>
<dbReference type="PIRSF" id="PIRSF006553">
    <property type="entry name" value="TopoVI_B"/>
    <property type="match status" value="1"/>
</dbReference>
<protein>
    <recommendedName>
        <fullName evidence="7">Type 2 DNA topoisomerase 6 subunit B</fullName>
        <ecNumber evidence="7">5.6.2.2</ecNumber>
    </recommendedName>
    <alternativeName>
        <fullName evidence="7">Type II DNA topoisomerase VI subunit B</fullName>
        <shortName evidence="7">TopoVI-B</shortName>
    </alternativeName>
</protein>
<dbReference type="Gene3D" id="1.10.8.50">
    <property type="match status" value="1"/>
</dbReference>
<comment type="subunit">
    <text evidence="6 7">Homodimer. Heterotetramer of two Top6A and two Top6B chains.</text>
</comment>
<keyword evidence="2 7" id="KW-0067">ATP-binding</keyword>
<dbReference type="HOGENOM" id="CLU_006403_0_0_2"/>
<dbReference type="PANTHER" id="PTHR48444:SF1">
    <property type="entry name" value="DNA TOPOISOMERASE 6 SUBUNIT B"/>
    <property type="match status" value="1"/>
</dbReference>
<name>B1Y987_PYRNV</name>
<dbReference type="NCBIfam" id="NF003218">
    <property type="entry name" value="PRK04184.1"/>
    <property type="match status" value="1"/>
</dbReference>
<keyword evidence="5 7" id="KW-0413">Isomerase</keyword>
<dbReference type="Gene3D" id="3.30.230.10">
    <property type="match status" value="1"/>
</dbReference>
<feature type="domain" description="DNA topoisomerase VI subunit B transducer" evidence="9">
    <location>
        <begin position="307"/>
        <end position="461"/>
    </location>
</feature>
<dbReference type="GO" id="GO:0006260">
    <property type="term" value="P:DNA replication"/>
    <property type="evidence" value="ECO:0007669"/>
    <property type="project" value="UniProtKB-UniRule"/>
</dbReference>
<organism evidence="10 11">
    <name type="scientific">Pyrobaculum neutrophilum (strain DSM 2338 / JCM 9278 / NBRC 100436 / V24Sta)</name>
    <name type="common">Thermoproteus neutrophilus</name>
    <dbReference type="NCBI Taxonomy" id="444157"/>
    <lineage>
        <taxon>Archaea</taxon>
        <taxon>Thermoproteota</taxon>
        <taxon>Thermoprotei</taxon>
        <taxon>Thermoproteales</taxon>
        <taxon>Thermoproteaceae</taxon>
        <taxon>Pyrobaculum</taxon>
    </lineage>
</organism>
<dbReference type="FunFam" id="3.30.565.10:FF:000062">
    <property type="entry name" value="Type 2 DNA topoisomerase 6 subunit B"/>
    <property type="match status" value="1"/>
</dbReference>
<evidence type="ECO:0000259" key="8">
    <source>
        <dbReference type="Pfam" id="PF02518"/>
    </source>
</evidence>
<dbReference type="SUPFAM" id="SSF55874">
    <property type="entry name" value="ATPase domain of HSP90 chaperone/DNA topoisomerase II/histidine kinase"/>
    <property type="match status" value="1"/>
</dbReference>
<gene>
    <name evidence="7" type="primary">top6B</name>
    <name evidence="10" type="ordered locus">Tneu_1391</name>
</gene>
<dbReference type="InterPro" id="IPR036890">
    <property type="entry name" value="HATPase_C_sf"/>
</dbReference>
<dbReference type="InterPro" id="IPR010979">
    <property type="entry name" value="Ribosomal_uS13-like_H2TH"/>
</dbReference>